<dbReference type="STRING" id="6832.A0A553P397"/>
<organism evidence="15 16">
    <name type="scientific">Tigriopus californicus</name>
    <name type="common">Marine copepod</name>
    <dbReference type="NCBI Taxonomy" id="6832"/>
    <lineage>
        <taxon>Eukaryota</taxon>
        <taxon>Metazoa</taxon>
        <taxon>Ecdysozoa</taxon>
        <taxon>Arthropoda</taxon>
        <taxon>Crustacea</taxon>
        <taxon>Multicrustacea</taxon>
        <taxon>Hexanauplia</taxon>
        <taxon>Copepoda</taxon>
        <taxon>Harpacticoida</taxon>
        <taxon>Harpacticidae</taxon>
        <taxon>Tigriopus</taxon>
    </lineage>
</organism>
<comment type="subcellular location">
    <subcellularLocation>
        <location evidence="2 13">Cytoplasm</location>
    </subcellularLocation>
</comment>
<dbReference type="InterPro" id="IPR005904">
    <property type="entry name" value="Hxn_phspho_trans"/>
</dbReference>
<keyword evidence="9 13" id="KW-0479">Metal-binding</keyword>
<dbReference type="Gene3D" id="3.40.50.2020">
    <property type="match status" value="1"/>
</dbReference>
<dbReference type="GO" id="GO:0004422">
    <property type="term" value="F:hypoxanthine phosphoribosyltransferase activity"/>
    <property type="evidence" value="ECO:0007669"/>
    <property type="project" value="InterPro"/>
</dbReference>
<dbReference type="PANTHER" id="PTHR43340">
    <property type="entry name" value="HYPOXANTHINE-GUANINE PHOSPHORIBOSYLTRANSFERASE"/>
    <property type="match status" value="1"/>
</dbReference>
<evidence type="ECO:0000256" key="12">
    <source>
        <dbReference type="ARBA" id="ARBA00022842"/>
    </source>
</evidence>
<keyword evidence="10 13" id="KW-0660">Purine salvage</keyword>
<evidence type="ECO:0000256" key="3">
    <source>
        <dbReference type="ARBA" id="ARBA00004669"/>
    </source>
</evidence>
<dbReference type="EMBL" id="VCGU01000008">
    <property type="protein sequence ID" value="TRY72149.1"/>
    <property type="molecule type" value="Genomic_DNA"/>
</dbReference>
<keyword evidence="11 13" id="KW-0547">Nucleotide-binding</keyword>
<comment type="pathway">
    <text evidence="3 13">Purine metabolism; IMP biosynthesis via salvage pathway; IMP from hypoxanthine: step 1/1.</text>
</comment>
<dbReference type="InterPro" id="IPR029057">
    <property type="entry name" value="PRTase-like"/>
</dbReference>
<dbReference type="UniPathway" id="UPA00591">
    <property type="reaction ID" value="UER00648"/>
</dbReference>
<dbReference type="GO" id="GO:0005829">
    <property type="term" value="C:cytosol"/>
    <property type="evidence" value="ECO:0007669"/>
    <property type="project" value="TreeGrafter"/>
</dbReference>
<dbReference type="GO" id="GO:0032264">
    <property type="term" value="P:IMP salvage"/>
    <property type="evidence" value="ECO:0007669"/>
    <property type="project" value="UniProtKB-UniPathway"/>
</dbReference>
<name>A0A553P397_TIGCA</name>
<evidence type="ECO:0000256" key="2">
    <source>
        <dbReference type="ARBA" id="ARBA00004496"/>
    </source>
</evidence>
<dbReference type="GO" id="GO:0000166">
    <property type="term" value="F:nucleotide binding"/>
    <property type="evidence" value="ECO:0007669"/>
    <property type="project" value="UniProtKB-KW"/>
</dbReference>
<proteinExistence type="inferred from homology"/>
<keyword evidence="6 13" id="KW-0963">Cytoplasm</keyword>
<dbReference type="GO" id="GO:0032263">
    <property type="term" value="P:GMP salvage"/>
    <property type="evidence" value="ECO:0007669"/>
    <property type="project" value="TreeGrafter"/>
</dbReference>
<dbReference type="GO" id="GO:0000287">
    <property type="term" value="F:magnesium ion binding"/>
    <property type="evidence" value="ECO:0007669"/>
    <property type="project" value="TreeGrafter"/>
</dbReference>
<keyword evidence="7 13" id="KW-0328">Glycosyltransferase</keyword>
<dbReference type="EC" id="2.4.2.8" evidence="5 13"/>
<evidence type="ECO:0000256" key="11">
    <source>
        <dbReference type="ARBA" id="ARBA00022741"/>
    </source>
</evidence>
<dbReference type="OrthoDB" id="9449045at2759"/>
<dbReference type="GO" id="GO:0006166">
    <property type="term" value="P:purine ribonucleoside salvage"/>
    <property type="evidence" value="ECO:0007669"/>
    <property type="project" value="UniProtKB-KW"/>
</dbReference>
<evidence type="ECO:0000259" key="14">
    <source>
        <dbReference type="Pfam" id="PF00156"/>
    </source>
</evidence>
<comment type="caution">
    <text evidence="15">The sequence shown here is derived from an EMBL/GenBank/DDBJ whole genome shotgun (WGS) entry which is preliminary data.</text>
</comment>
<evidence type="ECO:0000256" key="13">
    <source>
        <dbReference type="RuleBase" id="RU364099"/>
    </source>
</evidence>
<evidence type="ECO:0000313" key="16">
    <source>
        <dbReference type="Proteomes" id="UP000318571"/>
    </source>
</evidence>
<gene>
    <name evidence="15" type="ORF">TCAL_00200</name>
</gene>
<dbReference type="Pfam" id="PF00156">
    <property type="entry name" value="Pribosyltran"/>
    <property type="match status" value="1"/>
</dbReference>
<comment type="similarity">
    <text evidence="4 13">Belongs to the purine/pyrimidine phosphoribosyltransferase family.</text>
</comment>
<dbReference type="PANTHER" id="PTHR43340:SF1">
    <property type="entry name" value="HYPOXANTHINE PHOSPHORIBOSYLTRANSFERASE"/>
    <property type="match status" value="1"/>
</dbReference>
<keyword evidence="12 13" id="KW-0460">Magnesium</keyword>
<evidence type="ECO:0000256" key="5">
    <source>
        <dbReference type="ARBA" id="ARBA00011895"/>
    </source>
</evidence>
<evidence type="ECO:0000256" key="7">
    <source>
        <dbReference type="ARBA" id="ARBA00022676"/>
    </source>
</evidence>
<dbReference type="InterPro" id="IPR050408">
    <property type="entry name" value="HGPRT"/>
</dbReference>
<evidence type="ECO:0000256" key="1">
    <source>
        <dbReference type="ARBA" id="ARBA00001946"/>
    </source>
</evidence>
<dbReference type="Proteomes" id="UP000318571">
    <property type="component" value="Chromosome 7"/>
</dbReference>
<dbReference type="FunFam" id="3.40.50.2020:FF:000053">
    <property type="entry name" value="Hypoxanthine phosphoribosyltransferase"/>
    <property type="match status" value="1"/>
</dbReference>
<keyword evidence="16" id="KW-1185">Reference proteome</keyword>
<protein>
    <recommendedName>
        <fullName evidence="5 13">Hypoxanthine phosphoribosyltransferase</fullName>
        <ecNumber evidence="5 13">2.4.2.8</ecNumber>
    </recommendedName>
</protein>
<comment type="catalytic activity">
    <reaction evidence="13">
        <text>IMP + diphosphate = hypoxanthine + 5-phospho-alpha-D-ribose 1-diphosphate</text>
        <dbReference type="Rhea" id="RHEA:17973"/>
        <dbReference type="ChEBI" id="CHEBI:17368"/>
        <dbReference type="ChEBI" id="CHEBI:33019"/>
        <dbReference type="ChEBI" id="CHEBI:58017"/>
        <dbReference type="ChEBI" id="CHEBI:58053"/>
        <dbReference type="EC" id="2.4.2.8"/>
    </reaction>
</comment>
<comment type="cofactor">
    <cofactor evidence="1 13">
        <name>Mg(2+)</name>
        <dbReference type="ChEBI" id="CHEBI:18420"/>
    </cofactor>
</comment>
<dbReference type="CDD" id="cd06223">
    <property type="entry name" value="PRTases_typeI"/>
    <property type="match status" value="1"/>
</dbReference>
<dbReference type="NCBIfam" id="TIGR01203">
    <property type="entry name" value="HGPRTase"/>
    <property type="match status" value="1"/>
</dbReference>
<dbReference type="GO" id="GO:0046100">
    <property type="term" value="P:hypoxanthine metabolic process"/>
    <property type="evidence" value="ECO:0007669"/>
    <property type="project" value="TreeGrafter"/>
</dbReference>
<reference evidence="15 16" key="1">
    <citation type="journal article" date="2018" name="Nat. Ecol. Evol.">
        <title>Genomic signatures of mitonuclear coevolution across populations of Tigriopus californicus.</title>
        <authorList>
            <person name="Barreto F.S."/>
            <person name="Watson E.T."/>
            <person name="Lima T.G."/>
            <person name="Willett C.S."/>
            <person name="Edmands S."/>
            <person name="Li W."/>
            <person name="Burton R.S."/>
        </authorList>
    </citation>
    <scope>NUCLEOTIDE SEQUENCE [LARGE SCALE GENOMIC DNA]</scope>
    <source>
        <strain evidence="15 16">San Diego</strain>
    </source>
</reference>
<dbReference type="SUPFAM" id="SSF53271">
    <property type="entry name" value="PRTase-like"/>
    <property type="match status" value="1"/>
</dbReference>
<evidence type="ECO:0000313" key="15">
    <source>
        <dbReference type="EMBL" id="TRY72149.1"/>
    </source>
</evidence>
<dbReference type="InterPro" id="IPR000836">
    <property type="entry name" value="PRTase_dom"/>
</dbReference>
<accession>A0A553P397</accession>
<dbReference type="GO" id="GO:0006178">
    <property type="term" value="P:guanine salvage"/>
    <property type="evidence" value="ECO:0007669"/>
    <property type="project" value="TreeGrafter"/>
</dbReference>
<keyword evidence="8 13" id="KW-0808">Transferase</keyword>
<evidence type="ECO:0000256" key="8">
    <source>
        <dbReference type="ARBA" id="ARBA00022679"/>
    </source>
</evidence>
<sequence>MKNCIHIPDDFAGFDPCGFCIPQPLASSIHRVLIPHGMIKDRIKKLADDIFKALVEEEVESVSLLCVLKGAYRFYADLQESLSAVNANESSKGHFHIIPEFIRLKSYENTSSQGEVKIMGIDDLEKIRGKTVVVVEDIIDTGRTMRKLLSTLESHQPKKVIVVCLLRKRTPLSDGYKPDFVGFEIPDRFVIGYAFDYNEYFRDLMPLCVISEKGIENFKE</sequence>
<evidence type="ECO:0000256" key="10">
    <source>
        <dbReference type="ARBA" id="ARBA00022726"/>
    </source>
</evidence>
<evidence type="ECO:0000256" key="9">
    <source>
        <dbReference type="ARBA" id="ARBA00022723"/>
    </source>
</evidence>
<feature type="domain" description="Phosphoribosyltransferase" evidence="14">
    <location>
        <begin position="39"/>
        <end position="197"/>
    </location>
</feature>
<dbReference type="AlphaFoldDB" id="A0A553P397"/>
<dbReference type="OMA" id="CATCASY"/>
<evidence type="ECO:0000256" key="6">
    <source>
        <dbReference type="ARBA" id="ARBA00022490"/>
    </source>
</evidence>
<evidence type="ECO:0000256" key="4">
    <source>
        <dbReference type="ARBA" id="ARBA00008391"/>
    </source>
</evidence>